<dbReference type="InterPro" id="IPR036097">
    <property type="entry name" value="HisK_dim/P_sf"/>
</dbReference>
<evidence type="ECO:0000259" key="13">
    <source>
        <dbReference type="PROSITE" id="PS50109"/>
    </source>
</evidence>
<dbReference type="FunFam" id="3.30.565.10:FF:000006">
    <property type="entry name" value="Sensor histidine kinase WalK"/>
    <property type="match status" value="1"/>
</dbReference>
<evidence type="ECO:0000256" key="3">
    <source>
        <dbReference type="ARBA" id="ARBA00004236"/>
    </source>
</evidence>
<dbReference type="Pfam" id="PF02518">
    <property type="entry name" value="HATPase_c"/>
    <property type="match status" value="1"/>
</dbReference>
<gene>
    <name evidence="15" type="ORF">GCM10017591_15670</name>
</gene>
<dbReference type="SMART" id="SM00388">
    <property type="entry name" value="HisKA"/>
    <property type="match status" value="1"/>
</dbReference>
<feature type="domain" description="HAMP" evidence="14">
    <location>
        <begin position="190"/>
        <end position="252"/>
    </location>
</feature>
<keyword evidence="10" id="KW-0902">Two-component regulatory system</keyword>
<dbReference type="Pfam" id="PF00512">
    <property type="entry name" value="HisKA"/>
    <property type="match status" value="1"/>
</dbReference>
<accession>A0A9W6M5L4</accession>
<evidence type="ECO:0000256" key="1">
    <source>
        <dbReference type="ARBA" id="ARBA00000085"/>
    </source>
</evidence>
<protein>
    <recommendedName>
        <fullName evidence="4">histidine kinase</fullName>
        <ecNumber evidence="4">2.7.13.3</ecNumber>
    </recommendedName>
</protein>
<organism evidence="15 16">
    <name type="scientific">Microbacterium dextranolyticum</name>
    <dbReference type="NCBI Taxonomy" id="36806"/>
    <lineage>
        <taxon>Bacteria</taxon>
        <taxon>Bacillati</taxon>
        <taxon>Actinomycetota</taxon>
        <taxon>Actinomycetes</taxon>
        <taxon>Micrococcales</taxon>
        <taxon>Microbacteriaceae</taxon>
        <taxon>Microbacterium</taxon>
    </lineage>
</organism>
<dbReference type="EMBL" id="BSER01000009">
    <property type="protein sequence ID" value="GLJ95504.1"/>
    <property type="molecule type" value="Genomic_DNA"/>
</dbReference>
<sequence length="502" mass="52557">MSTAARAARPARRRWSLQTRLIVTVVSFVALILTAIGFATGAALRTIISEGLDSKINAAASSVRLVTGMTATDVLQNPPQQPQGTVLIVQTYEGLSGAYIAGDGDVVSLTSEEIGQIVSAVQQTGYATLPVLDLGEYRVMAKTLGNSGFVILGLPAAEQLEQIAKILTTVALLTSGGLILLAAIIAYVIRRSLRPLRSVAETATRVAAQPLASGDVTITERVPAAEADSSDEIGAVGAALNTLLDHVDQSLAARQHNEERMRAFVADASHELRTPLAAIRGYSELSLRSLRQTQDAAGPGAVARTSASVEQSQQALERIQAASLRMTTLVEDLLLLARLDEGKELVYGAVDLTRVVVDAVADAQVAGADHEWVIDVPSDPVVVAGDAVRLHQVIANLLTNARVHTPAGVQVTASVGVEDGEAVVRIADDGPGIDPAVADELFERFARADSSRARQTGGTGLGLSIAKAIITGHRGSIRVDSRPGATVFEVRIPARPADPSTD</sequence>
<keyword evidence="7 12" id="KW-0812">Transmembrane</keyword>
<dbReference type="InterPro" id="IPR004358">
    <property type="entry name" value="Sig_transdc_His_kin-like_C"/>
</dbReference>
<dbReference type="GO" id="GO:0005886">
    <property type="term" value="C:plasma membrane"/>
    <property type="evidence" value="ECO:0007669"/>
    <property type="project" value="UniProtKB-SubCell"/>
</dbReference>
<evidence type="ECO:0000256" key="12">
    <source>
        <dbReference type="SAM" id="Phobius"/>
    </source>
</evidence>
<evidence type="ECO:0000256" key="11">
    <source>
        <dbReference type="ARBA" id="ARBA00023136"/>
    </source>
</evidence>
<dbReference type="PRINTS" id="PR00344">
    <property type="entry name" value="BCTRLSENSOR"/>
</dbReference>
<evidence type="ECO:0000256" key="8">
    <source>
        <dbReference type="ARBA" id="ARBA00022777"/>
    </source>
</evidence>
<dbReference type="InterPro" id="IPR005467">
    <property type="entry name" value="His_kinase_dom"/>
</dbReference>
<dbReference type="SUPFAM" id="SSF47384">
    <property type="entry name" value="Homodimeric domain of signal transducing histidine kinase"/>
    <property type="match status" value="1"/>
</dbReference>
<reference evidence="15" key="2">
    <citation type="submission" date="2023-01" db="EMBL/GenBank/DDBJ databases">
        <authorList>
            <person name="Sun Q."/>
            <person name="Evtushenko L."/>
        </authorList>
    </citation>
    <scope>NUCLEOTIDE SEQUENCE</scope>
    <source>
        <strain evidence="15">VKM Ac-1940</strain>
    </source>
</reference>
<comment type="caution">
    <text evidence="15">The sequence shown here is derived from an EMBL/GenBank/DDBJ whole genome shotgun (WGS) entry which is preliminary data.</text>
</comment>
<evidence type="ECO:0000259" key="14">
    <source>
        <dbReference type="PROSITE" id="PS50885"/>
    </source>
</evidence>
<evidence type="ECO:0000256" key="2">
    <source>
        <dbReference type="ARBA" id="ARBA00001968"/>
    </source>
</evidence>
<dbReference type="CDD" id="cd00075">
    <property type="entry name" value="HATPase"/>
    <property type="match status" value="1"/>
</dbReference>
<evidence type="ECO:0000313" key="16">
    <source>
        <dbReference type="Proteomes" id="UP001142291"/>
    </source>
</evidence>
<dbReference type="PANTHER" id="PTHR45436">
    <property type="entry name" value="SENSOR HISTIDINE KINASE YKOH"/>
    <property type="match status" value="1"/>
</dbReference>
<feature type="transmembrane region" description="Helical" evidence="12">
    <location>
        <begin position="21"/>
        <end position="44"/>
    </location>
</feature>
<evidence type="ECO:0000256" key="7">
    <source>
        <dbReference type="ARBA" id="ARBA00022692"/>
    </source>
</evidence>
<comment type="catalytic activity">
    <reaction evidence="1">
        <text>ATP + protein L-histidine = ADP + protein N-phospho-L-histidine.</text>
        <dbReference type="EC" id="2.7.13.3"/>
    </reaction>
</comment>
<dbReference type="SMART" id="SM00304">
    <property type="entry name" value="HAMP"/>
    <property type="match status" value="1"/>
</dbReference>
<dbReference type="Gene3D" id="3.30.565.10">
    <property type="entry name" value="Histidine kinase-like ATPase, C-terminal domain"/>
    <property type="match status" value="1"/>
</dbReference>
<dbReference type="InterPro" id="IPR003661">
    <property type="entry name" value="HisK_dim/P_dom"/>
</dbReference>
<evidence type="ECO:0000256" key="6">
    <source>
        <dbReference type="ARBA" id="ARBA00022679"/>
    </source>
</evidence>
<dbReference type="GO" id="GO:0005509">
    <property type="term" value="F:calcium ion binding"/>
    <property type="evidence" value="ECO:0007669"/>
    <property type="project" value="UniProtKB-ARBA"/>
</dbReference>
<reference evidence="15" key="1">
    <citation type="journal article" date="2014" name="Int. J. Syst. Evol. Microbiol.">
        <title>Complete genome sequence of Corynebacterium casei LMG S-19264T (=DSM 44701T), isolated from a smear-ripened cheese.</title>
        <authorList>
            <consortium name="US DOE Joint Genome Institute (JGI-PGF)"/>
            <person name="Walter F."/>
            <person name="Albersmeier A."/>
            <person name="Kalinowski J."/>
            <person name="Ruckert C."/>
        </authorList>
    </citation>
    <scope>NUCLEOTIDE SEQUENCE</scope>
    <source>
        <strain evidence="15">VKM Ac-1940</strain>
    </source>
</reference>
<dbReference type="InterPro" id="IPR003594">
    <property type="entry name" value="HATPase_dom"/>
</dbReference>
<keyword evidence="8 15" id="KW-0418">Kinase</keyword>
<comment type="cofactor">
    <cofactor evidence="2">
        <name>a divalent metal cation</name>
        <dbReference type="ChEBI" id="CHEBI:60240"/>
    </cofactor>
</comment>
<dbReference type="InterPro" id="IPR050428">
    <property type="entry name" value="TCS_sensor_his_kinase"/>
</dbReference>
<dbReference type="SMART" id="SM00387">
    <property type="entry name" value="HATPase_c"/>
    <property type="match status" value="1"/>
</dbReference>
<dbReference type="Proteomes" id="UP001142291">
    <property type="component" value="Unassembled WGS sequence"/>
</dbReference>
<comment type="subcellular location">
    <subcellularLocation>
        <location evidence="3">Cell membrane</location>
    </subcellularLocation>
</comment>
<dbReference type="PROSITE" id="PS50109">
    <property type="entry name" value="HIS_KIN"/>
    <property type="match status" value="1"/>
</dbReference>
<evidence type="ECO:0000256" key="4">
    <source>
        <dbReference type="ARBA" id="ARBA00012438"/>
    </source>
</evidence>
<keyword evidence="6" id="KW-0808">Transferase</keyword>
<keyword evidence="5" id="KW-0597">Phosphoprotein</keyword>
<evidence type="ECO:0000256" key="10">
    <source>
        <dbReference type="ARBA" id="ARBA00023012"/>
    </source>
</evidence>
<proteinExistence type="predicted"/>
<keyword evidence="9 12" id="KW-1133">Transmembrane helix</keyword>
<dbReference type="SUPFAM" id="SSF55874">
    <property type="entry name" value="ATPase domain of HSP90 chaperone/DNA topoisomerase II/histidine kinase"/>
    <property type="match status" value="1"/>
</dbReference>
<feature type="transmembrane region" description="Helical" evidence="12">
    <location>
        <begin position="166"/>
        <end position="189"/>
    </location>
</feature>
<dbReference type="PANTHER" id="PTHR45436:SF5">
    <property type="entry name" value="SENSOR HISTIDINE KINASE TRCS"/>
    <property type="match status" value="1"/>
</dbReference>
<dbReference type="RefSeq" id="WP_204963993.1">
    <property type="nucleotide sequence ID" value="NZ_BAAAUR010000001.1"/>
</dbReference>
<name>A0A9W6M5L4_9MICO</name>
<evidence type="ECO:0000313" key="15">
    <source>
        <dbReference type="EMBL" id="GLJ95504.1"/>
    </source>
</evidence>
<feature type="domain" description="Histidine kinase" evidence="13">
    <location>
        <begin position="267"/>
        <end position="496"/>
    </location>
</feature>
<dbReference type="InterPro" id="IPR003660">
    <property type="entry name" value="HAMP_dom"/>
</dbReference>
<evidence type="ECO:0000256" key="5">
    <source>
        <dbReference type="ARBA" id="ARBA00022553"/>
    </source>
</evidence>
<evidence type="ECO:0000256" key="9">
    <source>
        <dbReference type="ARBA" id="ARBA00022989"/>
    </source>
</evidence>
<dbReference type="CDD" id="cd00082">
    <property type="entry name" value="HisKA"/>
    <property type="match status" value="1"/>
</dbReference>
<dbReference type="InterPro" id="IPR036890">
    <property type="entry name" value="HATPase_C_sf"/>
</dbReference>
<dbReference type="CDD" id="cd06225">
    <property type="entry name" value="HAMP"/>
    <property type="match status" value="1"/>
</dbReference>
<dbReference type="AlphaFoldDB" id="A0A9W6M5L4"/>
<dbReference type="GO" id="GO:0000155">
    <property type="term" value="F:phosphorelay sensor kinase activity"/>
    <property type="evidence" value="ECO:0007669"/>
    <property type="project" value="InterPro"/>
</dbReference>
<keyword evidence="11 12" id="KW-0472">Membrane</keyword>
<dbReference type="FunFam" id="1.10.287.130:FF:000001">
    <property type="entry name" value="Two-component sensor histidine kinase"/>
    <property type="match status" value="1"/>
</dbReference>
<dbReference type="Gene3D" id="1.10.287.130">
    <property type="match status" value="1"/>
</dbReference>
<dbReference type="Gene3D" id="6.10.340.10">
    <property type="match status" value="1"/>
</dbReference>
<dbReference type="EC" id="2.7.13.3" evidence="4"/>
<dbReference type="PROSITE" id="PS50885">
    <property type="entry name" value="HAMP"/>
    <property type="match status" value="1"/>
</dbReference>
<keyword evidence="16" id="KW-1185">Reference proteome</keyword>
<dbReference type="Pfam" id="PF00672">
    <property type="entry name" value="HAMP"/>
    <property type="match status" value="1"/>
</dbReference>